<name>A0A0K2UQL7_LEPSM</name>
<proteinExistence type="predicted"/>
<sequence>MKWLFSVRITIGLCPKITIHNTQISLSNEFEQGTKYDIY</sequence>
<dbReference type="AlphaFoldDB" id="A0A0K2UQL7"/>
<evidence type="ECO:0000313" key="1">
    <source>
        <dbReference type="EMBL" id="CDW40559.1"/>
    </source>
</evidence>
<reference evidence="1" key="1">
    <citation type="submission" date="2014-05" db="EMBL/GenBank/DDBJ databases">
        <authorList>
            <person name="Chronopoulou M."/>
        </authorList>
    </citation>
    <scope>NUCLEOTIDE SEQUENCE</scope>
    <source>
        <tissue evidence="1">Whole organism</tissue>
    </source>
</reference>
<dbReference type="EMBL" id="HACA01023198">
    <property type="protein sequence ID" value="CDW40559.1"/>
    <property type="molecule type" value="Transcribed_RNA"/>
</dbReference>
<accession>A0A0K2UQL7</accession>
<organism evidence="1">
    <name type="scientific">Lepeophtheirus salmonis</name>
    <name type="common">Salmon louse</name>
    <name type="synonym">Caligus salmonis</name>
    <dbReference type="NCBI Taxonomy" id="72036"/>
    <lineage>
        <taxon>Eukaryota</taxon>
        <taxon>Metazoa</taxon>
        <taxon>Ecdysozoa</taxon>
        <taxon>Arthropoda</taxon>
        <taxon>Crustacea</taxon>
        <taxon>Multicrustacea</taxon>
        <taxon>Hexanauplia</taxon>
        <taxon>Copepoda</taxon>
        <taxon>Siphonostomatoida</taxon>
        <taxon>Caligidae</taxon>
        <taxon>Lepeophtheirus</taxon>
    </lineage>
</organism>
<protein>
    <submittedName>
        <fullName evidence="1">Uncharacterized protein</fullName>
    </submittedName>
</protein>